<dbReference type="PANTHER" id="PTHR47790">
    <property type="entry name" value="TRNA/TMRNA (URACIL-C(5))-METHYLTRANSFERASE"/>
    <property type="match status" value="1"/>
</dbReference>
<sequence length="384" mass="43730">MSVPVVEPDRYPEQLEAKRQRIVEQFARFDAPAPEVFASPASHYRQRCEFRLWHDGDDLHHAMFEVDPADPKQKTVIRLTQYPVASRRINELMPQLIEAVRDNPILRHRLFQVEYLTTLTGEALITLIYHRRLDERWDEEARALEQQLDAAIIGRARKQRRVLTRDHVTEHLEVDGQVFHYQQVENSFTQPNAEIARSMLHWAREVTRARHGGRRSRDLVELYCGNGHFTIALAENFRRVAATEISRTSVASAQVNLASNAIDNAVVVRMSSEEFGAALDGEKEGNRVNELALTEHDFATVLVDPPRAGLDEASCARIARFDEIVYISCNPATLAANLEQLTQTHTVERLALFDQFPWTDHCECGVLLRRRGDQATAPAHAGCS</sequence>
<organism evidence="8 9">
    <name type="scientific">Kushneria phosphatilytica</name>
    <dbReference type="NCBI Taxonomy" id="657387"/>
    <lineage>
        <taxon>Bacteria</taxon>
        <taxon>Pseudomonadati</taxon>
        <taxon>Pseudomonadota</taxon>
        <taxon>Gammaproteobacteria</taxon>
        <taxon>Oceanospirillales</taxon>
        <taxon>Halomonadaceae</taxon>
        <taxon>Kushneria</taxon>
    </lineage>
</organism>
<name>A0A1S1NUM6_9GAMM</name>
<dbReference type="SUPFAM" id="SSF53335">
    <property type="entry name" value="S-adenosyl-L-methionine-dependent methyltransferases"/>
    <property type="match status" value="1"/>
</dbReference>
<comment type="catalytic activity">
    <reaction evidence="6 7">
        <text>uridine(54) in tRNA + S-adenosyl-L-methionine = 5-methyluridine(54) in tRNA + S-adenosyl-L-homocysteine + H(+)</text>
        <dbReference type="Rhea" id="RHEA:42712"/>
        <dbReference type="Rhea" id="RHEA-COMP:10167"/>
        <dbReference type="Rhea" id="RHEA-COMP:10193"/>
        <dbReference type="ChEBI" id="CHEBI:15378"/>
        <dbReference type="ChEBI" id="CHEBI:57856"/>
        <dbReference type="ChEBI" id="CHEBI:59789"/>
        <dbReference type="ChEBI" id="CHEBI:65315"/>
        <dbReference type="ChEBI" id="CHEBI:74447"/>
        <dbReference type="EC" id="2.1.1.35"/>
    </reaction>
</comment>
<dbReference type="EC" id="2.1.1.35" evidence="7"/>
<dbReference type="NCBIfam" id="TIGR02143">
    <property type="entry name" value="trmA_only"/>
    <property type="match status" value="1"/>
</dbReference>
<dbReference type="Pfam" id="PF05958">
    <property type="entry name" value="tRNA_U5-meth_tr"/>
    <property type="match status" value="1"/>
</dbReference>
<keyword evidence="9" id="KW-1185">Reference proteome</keyword>
<dbReference type="PANTHER" id="PTHR47790:SF2">
    <property type="entry name" value="TRNA_TMRNA (URACIL-C(5))-METHYLTRANSFERASE"/>
    <property type="match status" value="1"/>
</dbReference>
<feature type="active site" description="Nucleophile" evidence="7">
    <location>
        <position position="329"/>
    </location>
</feature>
<dbReference type="GO" id="GO:0005829">
    <property type="term" value="C:cytosol"/>
    <property type="evidence" value="ECO:0007669"/>
    <property type="project" value="TreeGrafter"/>
</dbReference>
<comment type="catalytic activity">
    <reaction evidence="5 7">
        <text>uridine(341) in tmRNA + S-adenosyl-L-methionine = 5-methyluridine(341) in tmRNA + S-adenosyl-L-homocysteine + H(+)</text>
        <dbReference type="Rhea" id="RHEA:43612"/>
        <dbReference type="Rhea" id="RHEA-COMP:10630"/>
        <dbReference type="Rhea" id="RHEA-COMP:10631"/>
        <dbReference type="ChEBI" id="CHEBI:15378"/>
        <dbReference type="ChEBI" id="CHEBI:57856"/>
        <dbReference type="ChEBI" id="CHEBI:59789"/>
        <dbReference type="ChEBI" id="CHEBI:65315"/>
        <dbReference type="ChEBI" id="CHEBI:74447"/>
    </reaction>
</comment>
<feature type="binding site" evidence="7">
    <location>
        <position position="304"/>
    </location>
    <ligand>
        <name>S-adenosyl-L-methionine</name>
        <dbReference type="ChEBI" id="CHEBI:59789"/>
    </ligand>
</feature>
<keyword evidence="1 7" id="KW-0489">Methyltransferase</keyword>
<evidence type="ECO:0000256" key="5">
    <source>
        <dbReference type="ARBA" id="ARBA00051255"/>
    </source>
</evidence>
<gene>
    <name evidence="7 8" type="primary">trmA</name>
    <name evidence="8" type="ORF">FY550_10945</name>
</gene>
<evidence type="ECO:0000256" key="6">
    <source>
        <dbReference type="ARBA" id="ARBA00052788"/>
    </source>
</evidence>
<evidence type="ECO:0000256" key="1">
    <source>
        <dbReference type="ARBA" id="ARBA00022603"/>
    </source>
</evidence>
<dbReference type="InterPro" id="IPR029063">
    <property type="entry name" value="SAM-dependent_MTases_sf"/>
</dbReference>
<evidence type="ECO:0000256" key="3">
    <source>
        <dbReference type="ARBA" id="ARBA00022691"/>
    </source>
</evidence>
<dbReference type="EMBL" id="CP043420">
    <property type="protein sequence ID" value="QEL11593.1"/>
    <property type="molecule type" value="Genomic_DNA"/>
</dbReference>
<dbReference type="PROSITE" id="PS01230">
    <property type="entry name" value="TRMA_1"/>
    <property type="match status" value="1"/>
</dbReference>
<evidence type="ECO:0000313" key="8">
    <source>
        <dbReference type="EMBL" id="QEL11593.1"/>
    </source>
</evidence>
<feature type="binding site" evidence="7">
    <location>
        <position position="223"/>
    </location>
    <ligand>
        <name>S-adenosyl-L-methionine</name>
        <dbReference type="ChEBI" id="CHEBI:59789"/>
    </ligand>
</feature>
<proteinExistence type="inferred from homology"/>
<dbReference type="GO" id="GO:0030488">
    <property type="term" value="P:tRNA methylation"/>
    <property type="evidence" value="ECO:0007669"/>
    <property type="project" value="UniProtKB-UniRule"/>
</dbReference>
<feature type="binding site" evidence="7">
    <location>
        <position position="190"/>
    </location>
    <ligand>
        <name>S-adenosyl-L-methionine</name>
        <dbReference type="ChEBI" id="CHEBI:59789"/>
    </ligand>
</feature>
<protein>
    <recommendedName>
        <fullName evidence="7">tRNA/tmRNA (uracil-C(5))-methyltransferase</fullName>
        <ecNumber evidence="7">2.1.1.35</ecNumber>
    </recommendedName>
    <alternativeName>
        <fullName evidence="7">tRNA (uracil(54)-C(5))-methyltransferase</fullName>
    </alternativeName>
    <alternativeName>
        <fullName evidence="7">tRNA(m5U54)-methyltransferase</fullName>
        <shortName evidence="7">RUMT</shortName>
    </alternativeName>
    <alternativeName>
        <fullName evidence="7">tmRNA (uracil(341)-C(5))-methyltransferase</fullName>
    </alternativeName>
</protein>
<dbReference type="OrthoDB" id="9804590at2"/>
<comment type="function">
    <text evidence="7">Dual-specificity methyltransferase that catalyzes the formation of 5-methyluridine at position 54 (m5U54) in all tRNAs, and that of position 341 (m5U341) in tmRNA (transfer-mRNA).</text>
</comment>
<dbReference type="InterPro" id="IPR011869">
    <property type="entry name" value="TrmA_MeTrfase"/>
</dbReference>
<dbReference type="AlphaFoldDB" id="A0A1S1NUM6"/>
<dbReference type="CDD" id="cd02440">
    <property type="entry name" value="AdoMet_MTases"/>
    <property type="match status" value="1"/>
</dbReference>
<dbReference type="STRING" id="657387.BH688_09875"/>
<feature type="active site" description="Proton acceptor" evidence="7">
    <location>
        <position position="363"/>
    </location>
</feature>
<evidence type="ECO:0000256" key="4">
    <source>
        <dbReference type="ARBA" id="ARBA00022694"/>
    </source>
</evidence>
<comment type="similarity">
    <text evidence="7">Belongs to the class I-like SAM-binding methyltransferase superfamily. RNA M5U methyltransferase family. TrmA subfamily.</text>
</comment>
<dbReference type="InterPro" id="IPR030390">
    <property type="entry name" value="MeTrfase_TrmA_AS"/>
</dbReference>
<dbReference type="Gene3D" id="3.40.50.150">
    <property type="entry name" value="Vaccinia Virus protein VP39"/>
    <property type="match status" value="1"/>
</dbReference>
<feature type="binding site" evidence="7">
    <location>
        <position position="244"/>
    </location>
    <ligand>
        <name>S-adenosyl-L-methionine</name>
        <dbReference type="ChEBI" id="CHEBI:59789"/>
    </ligand>
</feature>
<dbReference type="Gene3D" id="2.40.50.1070">
    <property type="match status" value="1"/>
</dbReference>
<dbReference type="FunFam" id="2.40.50.1070:FF:000001">
    <property type="entry name" value="tRNA/tmRNA (uracil-C(5))-methyltransferase"/>
    <property type="match status" value="1"/>
</dbReference>
<dbReference type="GO" id="GO:0000049">
    <property type="term" value="F:tRNA binding"/>
    <property type="evidence" value="ECO:0007669"/>
    <property type="project" value="TreeGrafter"/>
</dbReference>
<evidence type="ECO:0000256" key="2">
    <source>
        <dbReference type="ARBA" id="ARBA00022679"/>
    </source>
</evidence>
<reference evidence="8 9" key="1">
    <citation type="submission" date="2019-08" db="EMBL/GenBank/DDBJ databases">
        <title>Complete genome sequence of Kushneria sp. YCWA18, a halophilic phosphate-solubilizing bacterium isolated from Daqiao saltern in China.</title>
        <authorList>
            <person name="Du G.-X."/>
            <person name="Qu L.-Y."/>
        </authorList>
    </citation>
    <scope>NUCLEOTIDE SEQUENCE [LARGE SCALE GENOMIC DNA]</scope>
    <source>
        <strain evidence="8 9">YCWA18</strain>
    </source>
</reference>
<accession>A0A1S1NUM6</accession>
<keyword evidence="4 7" id="KW-0819">tRNA processing</keyword>
<feature type="binding site" evidence="7">
    <location>
        <position position="228"/>
    </location>
    <ligand>
        <name>S-adenosyl-L-methionine</name>
        <dbReference type="ChEBI" id="CHEBI:59789"/>
    </ligand>
</feature>
<evidence type="ECO:0000256" key="7">
    <source>
        <dbReference type="HAMAP-Rule" id="MF_01011"/>
    </source>
</evidence>
<dbReference type="FunFam" id="3.40.50.150:FF:000012">
    <property type="entry name" value="tRNA/tmRNA (uracil-C(5))-methyltransferase"/>
    <property type="match status" value="1"/>
</dbReference>
<keyword evidence="3 7" id="KW-0949">S-adenosyl-L-methionine</keyword>
<dbReference type="HAMAP" id="MF_01011">
    <property type="entry name" value="RNA_methyltr_TrmA"/>
    <property type="match status" value="1"/>
</dbReference>
<evidence type="ECO:0000313" key="9">
    <source>
        <dbReference type="Proteomes" id="UP000322553"/>
    </source>
</evidence>
<dbReference type="KEGG" id="kuy:FY550_10945"/>
<dbReference type="Proteomes" id="UP000322553">
    <property type="component" value="Chromosome"/>
</dbReference>
<dbReference type="GO" id="GO:0019843">
    <property type="term" value="F:rRNA binding"/>
    <property type="evidence" value="ECO:0007669"/>
    <property type="project" value="TreeGrafter"/>
</dbReference>
<dbReference type="PROSITE" id="PS51687">
    <property type="entry name" value="SAM_MT_RNA_M5U"/>
    <property type="match status" value="1"/>
</dbReference>
<keyword evidence="2 7" id="KW-0808">Transferase</keyword>
<dbReference type="GO" id="GO:0030697">
    <property type="term" value="F:tRNA (uracil(54)-C5)-methyltransferase activity, S-adenosyl methionine-dependent"/>
    <property type="evidence" value="ECO:0007669"/>
    <property type="project" value="UniProtKB-UniRule"/>
</dbReference>
<dbReference type="InterPro" id="IPR010280">
    <property type="entry name" value="U5_MeTrfase_fam"/>
</dbReference>
<dbReference type="RefSeq" id="WP_070978986.1">
    <property type="nucleotide sequence ID" value="NZ_CP043420.1"/>
</dbReference>